<sequence>MKIRIRTQAAALFLLSGAMMLLPACTRVSADESRDSETPTPVSSSQSDDAELVFSSLDIAQTNRGTVNINGYDRHFSVTFPISYNREEAYPVVLFFHGCMCRPTVNDEGVLRYLDWSPRLEPYKDDFIVVRMSAFSEKKPEVPRAPEDGGARGMWFWHKGFEAERDDFAFVHTLLNALQSSSDINIDPENIFGVGHSSGAIFLLSYVLGGPIDLTDAGLNDTYSFRAISVTGGSDLREGIVDFKGNTPSTLPSVFHIQGEQDQGLWFNGQETGKRGINFQEFANPSPPTIIDGLRETVHGRTYSAWDENTPSNPSTLQRWAEHLDLEYSGYEEYSQYYLYNFPPVTTSENVLIGMRIKDCGHGIAVDQYQSDFFRTFAQQDGDFRAFDSEISRDTAMRFCGNRR</sequence>
<reference evidence="2" key="1">
    <citation type="submission" date="2018-05" db="EMBL/GenBank/DDBJ databases">
        <authorList>
            <person name="Lanie J.A."/>
            <person name="Ng W.-L."/>
            <person name="Kazmierczak K.M."/>
            <person name="Andrzejewski T.M."/>
            <person name="Davidsen T.M."/>
            <person name="Wayne K.J."/>
            <person name="Tettelin H."/>
            <person name="Glass J.I."/>
            <person name="Rusch D."/>
            <person name="Podicherti R."/>
            <person name="Tsui H.-C.T."/>
            <person name="Winkler M.E."/>
        </authorList>
    </citation>
    <scope>NUCLEOTIDE SEQUENCE</scope>
</reference>
<dbReference type="AlphaFoldDB" id="A0A381RNH7"/>
<dbReference type="EMBL" id="UINC01002145">
    <property type="protein sequence ID" value="SUZ93425.1"/>
    <property type="molecule type" value="Genomic_DNA"/>
</dbReference>
<feature type="region of interest" description="Disordered" evidence="1">
    <location>
        <begin position="30"/>
        <end position="49"/>
    </location>
</feature>
<name>A0A381RNH7_9ZZZZ</name>
<dbReference type="InterPro" id="IPR029058">
    <property type="entry name" value="AB_hydrolase_fold"/>
</dbReference>
<accession>A0A381RNH7</accession>
<evidence type="ECO:0000313" key="2">
    <source>
        <dbReference type="EMBL" id="SUZ93425.1"/>
    </source>
</evidence>
<evidence type="ECO:0000256" key="1">
    <source>
        <dbReference type="SAM" id="MobiDB-lite"/>
    </source>
</evidence>
<gene>
    <name evidence="2" type="ORF">METZ01_LOCUS46279</name>
</gene>
<dbReference type="SUPFAM" id="SSF53474">
    <property type="entry name" value="alpha/beta-Hydrolases"/>
    <property type="match status" value="1"/>
</dbReference>
<organism evidence="2">
    <name type="scientific">marine metagenome</name>
    <dbReference type="NCBI Taxonomy" id="408172"/>
    <lineage>
        <taxon>unclassified sequences</taxon>
        <taxon>metagenomes</taxon>
        <taxon>ecological metagenomes</taxon>
    </lineage>
</organism>
<dbReference type="Gene3D" id="3.40.50.1820">
    <property type="entry name" value="alpha/beta hydrolase"/>
    <property type="match status" value="1"/>
</dbReference>
<proteinExistence type="predicted"/>
<protein>
    <submittedName>
        <fullName evidence="2">Uncharacterized protein</fullName>
    </submittedName>
</protein>
<feature type="compositionally biased region" description="Polar residues" evidence="1">
    <location>
        <begin position="38"/>
        <end position="47"/>
    </location>
</feature>